<proteinExistence type="predicted"/>
<dbReference type="Gene3D" id="3.90.180.10">
    <property type="entry name" value="Medium-chain alcohol dehydrogenases, catalytic domain"/>
    <property type="match status" value="1"/>
</dbReference>
<dbReference type="AlphaFoldDB" id="V5SIJ0"/>
<dbReference type="NCBIfam" id="TIGR01751">
    <property type="entry name" value="crot-CoA-red"/>
    <property type="match status" value="1"/>
</dbReference>
<sequence length="444" mass="48766">MSSQSAASKSSTASDLGAPAVVEAKKDLYEIGEIPPLGHVPKNMYAWAIRAERHGEPDTAMQVEVLPTWELDSHDVLVLVMAAGVNYNGVWASLGTPISPINDVHKNPFHVAGSDASGIVWAVGSKVKRWKVGDEVVIHCNQDDGDDEECNGGDPMFSTSQRIWGYETPDGSFAQFCRVQDRQLLERPKHLTWEEAACYTLTLATAYRMLFGHRPHVLRPGHNVLVWGASGGLGSFAVQLCATSGANAIGIVSEDDKRDFVMQLGAKGVINRKDFKCWGQLPKVGSPEYNDWLKEMRSFGKAIWDITGKGVNVDMVFEHPGEATIPVSVQVVKRGGMVVICAGTTGYNLTMDARYLWMHQKRVQGSHFANLAQASQANKLVVERRIDPCMSEVFSWAQIPKAHMRMMRNEHKPGNMAVLVSAPTTGLRTFEDVLEASQSRFGAD</sequence>
<name>V5SIJ0_9HYPH</name>
<dbReference type="Gene3D" id="3.40.50.720">
    <property type="entry name" value="NAD(P)-binding Rossmann-like Domain"/>
    <property type="match status" value="1"/>
</dbReference>
<accession>V5SIJ0</accession>
<dbReference type="InterPro" id="IPR010085">
    <property type="entry name" value="Crot_CoA_red"/>
</dbReference>
<dbReference type="PANTHER" id="PTHR44154">
    <property type="entry name" value="QUINONE OXIDOREDUCTASE"/>
    <property type="match status" value="1"/>
</dbReference>
<dbReference type="KEGG" id="hni:W911_17400"/>
<dbReference type="InterPro" id="IPR011032">
    <property type="entry name" value="GroES-like_sf"/>
</dbReference>
<dbReference type="InterPro" id="IPR051603">
    <property type="entry name" value="Zinc-ADH_QOR/CCCR"/>
</dbReference>
<dbReference type="InterPro" id="IPR020843">
    <property type="entry name" value="ER"/>
</dbReference>
<protein>
    <submittedName>
        <fullName evidence="3">Crotonyl-CoA reductase</fullName>
    </submittedName>
</protein>
<dbReference type="CDD" id="cd08246">
    <property type="entry name" value="crotonyl_coA_red"/>
    <property type="match status" value="1"/>
</dbReference>
<organism evidence="3 4">
    <name type="scientific">Hyphomicrobium nitrativorans NL23</name>
    <dbReference type="NCBI Taxonomy" id="1029756"/>
    <lineage>
        <taxon>Bacteria</taxon>
        <taxon>Pseudomonadati</taxon>
        <taxon>Pseudomonadota</taxon>
        <taxon>Alphaproteobacteria</taxon>
        <taxon>Hyphomicrobiales</taxon>
        <taxon>Hyphomicrobiaceae</taxon>
        <taxon>Hyphomicrobium</taxon>
    </lineage>
</organism>
<dbReference type="SUPFAM" id="SSF51735">
    <property type="entry name" value="NAD(P)-binding Rossmann-fold domains"/>
    <property type="match status" value="1"/>
</dbReference>
<dbReference type="Proteomes" id="UP000018542">
    <property type="component" value="Chromosome"/>
</dbReference>
<keyword evidence="4" id="KW-1185">Reference proteome</keyword>
<dbReference type="GO" id="GO:0043880">
    <property type="term" value="F:crotonyl-CoA reductase activity"/>
    <property type="evidence" value="ECO:0007669"/>
    <property type="project" value="InterPro"/>
</dbReference>
<dbReference type="HOGENOM" id="CLU_026673_5_0_5"/>
<evidence type="ECO:0000313" key="3">
    <source>
        <dbReference type="EMBL" id="AHB49769.1"/>
    </source>
</evidence>
<keyword evidence="1" id="KW-0521">NADP</keyword>
<dbReference type="InterPro" id="IPR013154">
    <property type="entry name" value="ADH-like_N"/>
</dbReference>
<dbReference type="InterPro" id="IPR013149">
    <property type="entry name" value="ADH-like_C"/>
</dbReference>
<dbReference type="Pfam" id="PF08240">
    <property type="entry name" value="ADH_N"/>
    <property type="match status" value="1"/>
</dbReference>
<dbReference type="Pfam" id="PF00107">
    <property type="entry name" value="ADH_zinc_N"/>
    <property type="match status" value="1"/>
</dbReference>
<reference evidence="3 4" key="1">
    <citation type="journal article" date="2014" name="Genome Announc.">
        <title>Complete Genome Sequence of Hyphomicrobium nitrativorans Strain NL23, a Denitrifying Bacterium Isolated from Biofilm of a Methanol-Fed Denitrification System Treating Seawater at the Montreal Biodome.</title>
        <authorList>
            <person name="Martineau C."/>
            <person name="Villeneuve C."/>
            <person name="Mauffrey F."/>
            <person name="Villemur R."/>
        </authorList>
    </citation>
    <scope>NUCLEOTIDE SEQUENCE [LARGE SCALE GENOMIC DNA]</scope>
    <source>
        <strain evidence="3">NL23</strain>
    </source>
</reference>
<gene>
    <name evidence="3" type="ORF">W911_17400</name>
</gene>
<evidence type="ECO:0000259" key="2">
    <source>
        <dbReference type="SMART" id="SM00829"/>
    </source>
</evidence>
<evidence type="ECO:0000313" key="4">
    <source>
        <dbReference type="Proteomes" id="UP000018542"/>
    </source>
</evidence>
<dbReference type="RefSeq" id="WP_023788768.1">
    <property type="nucleotide sequence ID" value="NC_022997.1"/>
</dbReference>
<evidence type="ECO:0000256" key="1">
    <source>
        <dbReference type="ARBA" id="ARBA00022857"/>
    </source>
</evidence>
<dbReference type="STRING" id="1029756.W911_17400"/>
<feature type="domain" description="Enoyl reductase (ER)" evidence="2">
    <location>
        <begin position="58"/>
        <end position="418"/>
    </location>
</feature>
<dbReference type="InterPro" id="IPR036291">
    <property type="entry name" value="NAD(P)-bd_dom_sf"/>
</dbReference>
<dbReference type="SMART" id="SM00829">
    <property type="entry name" value="PKS_ER"/>
    <property type="match status" value="1"/>
</dbReference>
<dbReference type="SUPFAM" id="SSF50129">
    <property type="entry name" value="GroES-like"/>
    <property type="match status" value="1"/>
</dbReference>
<dbReference type="PANTHER" id="PTHR44154:SF1">
    <property type="entry name" value="QUINONE OXIDOREDUCTASE"/>
    <property type="match status" value="1"/>
</dbReference>
<dbReference type="EMBL" id="CP006912">
    <property type="protein sequence ID" value="AHB49769.1"/>
    <property type="molecule type" value="Genomic_DNA"/>
</dbReference>
<dbReference type="PATRIC" id="fig|1029756.8.peg.3620"/>